<keyword evidence="3" id="KW-1185">Reference proteome</keyword>
<comment type="caution">
    <text evidence="2">The sequence shown here is derived from an EMBL/GenBank/DDBJ whole genome shotgun (WGS) entry which is preliminary data.</text>
</comment>
<feature type="domain" description="Heterokaryon incompatibility" evidence="1">
    <location>
        <begin position="249"/>
        <end position="417"/>
    </location>
</feature>
<evidence type="ECO:0000313" key="3">
    <source>
        <dbReference type="Proteomes" id="UP001172159"/>
    </source>
</evidence>
<dbReference type="EMBL" id="JAUKTV010000008">
    <property type="protein sequence ID" value="KAK0732338.1"/>
    <property type="molecule type" value="Genomic_DNA"/>
</dbReference>
<name>A0AA40BEC4_9PEZI</name>
<dbReference type="PANTHER" id="PTHR33112:SF14">
    <property type="entry name" value="HETEROKARYON INCOMPATIBILITY DOMAIN-CONTAINING PROTEIN"/>
    <property type="match status" value="1"/>
</dbReference>
<dbReference type="InterPro" id="IPR010730">
    <property type="entry name" value="HET"/>
</dbReference>
<dbReference type="AlphaFoldDB" id="A0AA40BEC4"/>
<reference evidence="2" key="1">
    <citation type="submission" date="2023-06" db="EMBL/GenBank/DDBJ databases">
        <title>Genome-scale phylogeny and comparative genomics of the fungal order Sordariales.</title>
        <authorList>
            <consortium name="Lawrence Berkeley National Laboratory"/>
            <person name="Hensen N."/>
            <person name="Bonometti L."/>
            <person name="Westerberg I."/>
            <person name="Brannstrom I.O."/>
            <person name="Guillou S."/>
            <person name="Cros-Aarteil S."/>
            <person name="Calhoun S."/>
            <person name="Haridas S."/>
            <person name="Kuo A."/>
            <person name="Mondo S."/>
            <person name="Pangilinan J."/>
            <person name="Riley R."/>
            <person name="Labutti K."/>
            <person name="Andreopoulos B."/>
            <person name="Lipzen A."/>
            <person name="Chen C."/>
            <person name="Yanf M."/>
            <person name="Daum C."/>
            <person name="Ng V."/>
            <person name="Clum A."/>
            <person name="Steindorff A."/>
            <person name="Ohm R."/>
            <person name="Martin F."/>
            <person name="Silar P."/>
            <person name="Natvig D."/>
            <person name="Lalanne C."/>
            <person name="Gautier V."/>
            <person name="Ament-Velasquez S.L."/>
            <person name="Kruys A."/>
            <person name="Hutchinson M.I."/>
            <person name="Powell A.J."/>
            <person name="Barry K."/>
            <person name="Miller A.N."/>
            <person name="Grigoriev I.V."/>
            <person name="Debuchy R."/>
            <person name="Gladieux P."/>
            <person name="Thoren M.H."/>
            <person name="Johannesson H."/>
        </authorList>
    </citation>
    <scope>NUCLEOTIDE SEQUENCE</scope>
    <source>
        <strain evidence="2">CBS 540.89</strain>
    </source>
</reference>
<evidence type="ECO:0000313" key="2">
    <source>
        <dbReference type="EMBL" id="KAK0732338.1"/>
    </source>
</evidence>
<evidence type="ECO:0000259" key="1">
    <source>
        <dbReference type="Pfam" id="PF06985"/>
    </source>
</evidence>
<proteinExistence type="predicted"/>
<protein>
    <submittedName>
        <fullName evidence="2">Heterokaryon incompatibility protein-domain-containing protein</fullName>
    </submittedName>
</protein>
<dbReference type="PANTHER" id="PTHR33112">
    <property type="entry name" value="DOMAIN PROTEIN, PUTATIVE-RELATED"/>
    <property type="match status" value="1"/>
</dbReference>
<gene>
    <name evidence="2" type="ORF">B0T21DRAFT_451959</name>
</gene>
<accession>A0AA40BEC4</accession>
<dbReference type="Proteomes" id="UP001172159">
    <property type="component" value="Unassembled WGS sequence"/>
</dbReference>
<dbReference type="Pfam" id="PF06985">
    <property type="entry name" value="HET"/>
    <property type="match status" value="1"/>
</dbReference>
<sequence length="810" mass="91821">MEIPQASLCDRCREIPFLSLSCPTRQDLDRALDARKHNRQNLLTRTLPLREKDSKEPKVSSKIELGSLEQIERSAQSCDLCALIWSVVQRQGGIYEGNVSIPRGDEMVCCIRTDPRFGYVTDSLMDGEGVCPDTLVLLCRMSMTIEAADNRWIPLAWFDQFAQACNPGVLLSPANARDDGMLFAGRKISEIVDLTLLRRWIDICDSDHENTCLLEEEENLKRFKRIRMIDVRQNCIKTFENTSHTEIKYVALSYVWGRSQRVMLTTASKPYLERPGFFGQDLDVPQTIADALVLTEGLGMDYLWVDALCIVQDDTDDLKLQIGNAANIYRAASLTLVASSGLDCNAGLAGLRPGTRASSFKQQEVVVIPPGDKKFPSGLSLVTTCRSQRQNWPADYKIVDDDLDLSVWTSRGWTLQERVLSRRNLVFTNEQVIWVCDGGYFCEESCFEPPPSDKTTMSPFKTPLRVEPFGAVLKPSSMKSISGAVARDWTSRQRFWEKYGRLVEMYTRRNFTYPGDMYDGFRGISAGFQTITGEELHWGHPRSRFELSLSWRSTYGLYRRTELSTLPMTSLNTRVTFPSWSWMGWKGQVEFEVTDERLETESPAIVCFVHKTRLTDTTSIVPASRPSQGYMQAPEPLKKKHIGHGFDLRGKMVSLADIHKHLPKLHSRLFSIPNEHVLFFWANCVPSRHFELEVPPELLLKEKSPTIADWISQARPAIKNLNGAVVGSLDRMVDPEYWKVVLDDTGGDVGFVVVGRRHVPDLPQFPAMLLVLQVRWNGDGDVTERLNIGEIEEEAWPKDGQAEVKLISLM</sequence>
<organism evidence="2 3">
    <name type="scientific">Apiosordaria backusii</name>
    <dbReference type="NCBI Taxonomy" id="314023"/>
    <lineage>
        <taxon>Eukaryota</taxon>
        <taxon>Fungi</taxon>
        <taxon>Dikarya</taxon>
        <taxon>Ascomycota</taxon>
        <taxon>Pezizomycotina</taxon>
        <taxon>Sordariomycetes</taxon>
        <taxon>Sordariomycetidae</taxon>
        <taxon>Sordariales</taxon>
        <taxon>Lasiosphaeriaceae</taxon>
        <taxon>Apiosordaria</taxon>
    </lineage>
</organism>